<evidence type="ECO:0000259" key="3">
    <source>
        <dbReference type="Pfam" id="PF25116"/>
    </source>
</evidence>
<feature type="domain" description="Agd3 C-terminal" evidence="4">
    <location>
        <begin position="639"/>
        <end position="686"/>
    </location>
</feature>
<dbReference type="GO" id="GO:0031505">
    <property type="term" value="P:fungal-type cell wall organization"/>
    <property type="evidence" value="ECO:0007669"/>
    <property type="project" value="TreeGrafter"/>
</dbReference>
<dbReference type="GO" id="GO:0000324">
    <property type="term" value="C:fungal-type vacuole"/>
    <property type="evidence" value="ECO:0007669"/>
    <property type="project" value="TreeGrafter"/>
</dbReference>
<evidence type="ECO:0000259" key="4">
    <source>
        <dbReference type="Pfam" id="PF25117"/>
    </source>
</evidence>
<evidence type="ECO:0000256" key="1">
    <source>
        <dbReference type="SAM" id="MobiDB-lite"/>
    </source>
</evidence>
<evidence type="ECO:0000313" key="6">
    <source>
        <dbReference type="Proteomes" id="UP000193920"/>
    </source>
</evidence>
<gene>
    <name evidence="5" type="ORF">LY90DRAFT_394421</name>
</gene>
<evidence type="ECO:0000313" key="5">
    <source>
        <dbReference type="EMBL" id="ORY87281.1"/>
    </source>
</evidence>
<dbReference type="InterPro" id="IPR056826">
    <property type="entry name" value="Agd3_CE"/>
</dbReference>
<dbReference type="EMBL" id="MCOG01000001">
    <property type="protein sequence ID" value="ORY87281.1"/>
    <property type="molecule type" value="Genomic_DNA"/>
</dbReference>
<name>A0A1Y2FTE1_9FUNG</name>
<dbReference type="Proteomes" id="UP000193920">
    <property type="component" value="Unassembled WGS sequence"/>
</dbReference>
<keyword evidence="6" id="KW-1185">Reference proteome</keyword>
<dbReference type="AlphaFoldDB" id="A0A1Y2FTE1"/>
<dbReference type="InterPro" id="IPR056825">
    <property type="entry name" value="Agd3_C"/>
</dbReference>
<dbReference type="InterPro" id="IPR050788">
    <property type="entry name" value="Yeast_SRP1/TIP1_CWP"/>
</dbReference>
<accession>A0A1Y2FTE1</accession>
<sequence length="808" mass="92265">MNIIFKILLLTYFCITYVHSYTIGLKTLILHTQEDETFQNIVYGLESYGIDHDDILINNTNNVLEGNLPLFDEGGNPKYYLIIITSGHLSSITIDGSYTSSLSDEQWSYLSNYEQTYNIRRVTFSDTPEAETGTKIYDVASWGNTYIQKIVGADNDIANDIYKKAGIKKDAPIATNNNFYHTPVLISDPSVATPVFYFEPCAEIPDRTVGATYVKLADGRERLNFYLPTASWSLDTIVLNHLWIHWGTHTLYNGIRRITFCPHIDDVFISTNLVSTAQKYDSGIVLNDHEFRVSKADFEDYLKFKKEIIQKMPAGSRFDIDLAFNGNGLLPPEDQLMVDGNRYVALDFIKPMGEGMKNWPVEHYEPNWTEDYLAKDELYKYFKVKENRANFFWCSHTFTHENLDNASRTDVDNEIRVNIEVAKKLDLVGEEWWSGASIITPQISGLHNGDALEVFRQYGIYSATGDISRSDITNTANPYLPFITTEKTSHLADFPIVARSPTEIYYYASTPEENTYIYNSMYYSYFGGESTWSQLLERESTRVLRLIMLLRHEAHQFHQANLRSDDSNNHKSLLQHWIEAVVDLYNKYANWPLVSMKLDDLNKLSIDRLKAKQCNASYKISIVNGYATEILISTPTATQCVLPLTVPADVVRESGFTYEQLGNDPLTVWVTVDGATHQTVKLNPPIKWDNNGGGSSTLQQTTTTTTINYQTPVTTVHQEPTSTTTSILSPTNSSTTTPTDTTYRQRYADFFATDWYFCGNQEYQCKQIQSDKCYSSVNSCWQRVPYPENTELCNEMNTICSNIWTYVK</sequence>
<feature type="domain" description="Agd3 CBM87" evidence="3">
    <location>
        <begin position="26"/>
        <end position="246"/>
    </location>
</feature>
<dbReference type="GO" id="GO:0005199">
    <property type="term" value="F:structural constituent of cell wall"/>
    <property type="evidence" value="ECO:0007669"/>
    <property type="project" value="TreeGrafter"/>
</dbReference>
<dbReference type="InterPro" id="IPR056827">
    <property type="entry name" value="CBM87_Agd3"/>
</dbReference>
<dbReference type="Pfam" id="PF25115">
    <property type="entry name" value="Agd3_CE"/>
    <property type="match status" value="1"/>
</dbReference>
<dbReference type="PANTHER" id="PTHR31002:SF34">
    <property type="entry name" value="CELL WALL PROTEIN CWP1-RELATED"/>
    <property type="match status" value="1"/>
</dbReference>
<organism evidence="5 6">
    <name type="scientific">Neocallimastix californiae</name>
    <dbReference type="NCBI Taxonomy" id="1754190"/>
    <lineage>
        <taxon>Eukaryota</taxon>
        <taxon>Fungi</taxon>
        <taxon>Fungi incertae sedis</taxon>
        <taxon>Chytridiomycota</taxon>
        <taxon>Chytridiomycota incertae sedis</taxon>
        <taxon>Neocallimastigomycetes</taxon>
        <taxon>Neocallimastigales</taxon>
        <taxon>Neocallimastigaceae</taxon>
        <taxon>Neocallimastix</taxon>
    </lineage>
</organism>
<protein>
    <submittedName>
        <fullName evidence="5">Uncharacterized protein</fullName>
    </submittedName>
</protein>
<evidence type="ECO:0000259" key="2">
    <source>
        <dbReference type="Pfam" id="PF25115"/>
    </source>
</evidence>
<comment type="caution">
    <text evidence="5">The sequence shown here is derived from an EMBL/GenBank/DDBJ whole genome shotgun (WGS) entry which is preliminary data.</text>
</comment>
<proteinExistence type="predicted"/>
<feature type="domain" description="Agd3 deacetylase" evidence="2">
    <location>
        <begin position="263"/>
        <end position="617"/>
    </location>
</feature>
<dbReference type="Pfam" id="PF25116">
    <property type="entry name" value="CBM87_Agd3"/>
    <property type="match status" value="1"/>
</dbReference>
<reference evidence="5 6" key="1">
    <citation type="submission" date="2016-08" db="EMBL/GenBank/DDBJ databases">
        <title>A Parts List for Fungal Cellulosomes Revealed by Comparative Genomics.</title>
        <authorList>
            <consortium name="DOE Joint Genome Institute"/>
            <person name="Haitjema C.H."/>
            <person name="Gilmore S.P."/>
            <person name="Henske J.K."/>
            <person name="Solomon K.V."/>
            <person name="De Groot R."/>
            <person name="Kuo A."/>
            <person name="Mondo S.J."/>
            <person name="Salamov A.A."/>
            <person name="Labutti K."/>
            <person name="Zhao Z."/>
            <person name="Chiniquy J."/>
            <person name="Barry K."/>
            <person name="Brewer H.M."/>
            <person name="Purvine S.O."/>
            <person name="Wright A.T."/>
            <person name="Boxma B."/>
            <person name="Van Alen T."/>
            <person name="Hackstein J.H."/>
            <person name="Baker S.E."/>
            <person name="Grigoriev I.V."/>
            <person name="O'Malley M.A."/>
        </authorList>
    </citation>
    <scope>NUCLEOTIDE SEQUENCE [LARGE SCALE GENOMIC DNA]</scope>
    <source>
        <strain evidence="5 6">G1</strain>
    </source>
</reference>
<dbReference type="PANTHER" id="PTHR31002">
    <property type="entry name" value="SERIPAUPERIN"/>
    <property type="match status" value="1"/>
</dbReference>
<dbReference type="GO" id="GO:0009277">
    <property type="term" value="C:fungal-type cell wall"/>
    <property type="evidence" value="ECO:0007669"/>
    <property type="project" value="TreeGrafter"/>
</dbReference>
<dbReference type="Pfam" id="PF25117">
    <property type="entry name" value="Agd3_C"/>
    <property type="match status" value="1"/>
</dbReference>
<feature type="region of interest" description="Disordered" evidence="1">
    <location>
        <begin position="718"/>
        <end position="740"/>
    </location>
</feature>
<dbReference type="OrthoDB" id="5151256at2759"/>
<dbReference type="STRING" id="1754190.A0A1Y2FTE1"/>